<evidence type="ECO:0000256" key="1">
    <source>
        <dbReference type="ARBA" id="ARBA00004613"/>
    </source>
</evidence>
<feature type="region of interest" description="Disordered" evidence="3">
    <location>
        <begin position="305"/>
        <end position="330"/>
    </location>
</feature>
<evidence type="ECO:0000256" key="2">
    <source>
        <dbReference type="ARBA" id="ARBA00022525"/>
    </source>
</evidence>
<dbReference type="Gene3D" id="2.150.10.10">
    <property type="entry name" value="Serralysin-like metalloprotease, C-terminal"/>
    <property type="match status" value="1"/>
</dbReference>
<keyword evidence="2" id="KW-0964">Secreted</keyword>
<gene>
    <name evidence="4" type="ORF">JJB09_18375</name>
</gene>
<evidence type="ECO:0000313" key="5">
    <source>
        <dbReference type="Proteomes" id="UP000633219"/>
    </source>
</evidence>
<organism evidence="4 5">
    <name type="scientific">Rhizobium setariae</name>
    <dbReference type="NCBI Taxonomy" id="2801340"/>
    <lineage>
        <taxon>Bacteria</taxon>
        <taxon>Pseudomonadati</taxon>
        <taxon>Pseudomonadota</taxon>
        <taxon>Alphaproteobacteria</taxon>
        <taxon>Hyphomicrobiales</taxon>
        <taxon>Rhizobiaceae</taxon>
        <taxon>Rhizobium/Agrobacterium group</taxon>
        <taxon>Rhizobium</taxon>
    </lineage>
</organism>
<sequence>MPLGDGNHPIALVLTPTRYGGRHSQLARKNLIVGSRWRCGHSEHQFGCLTTKTGGYREDRVMTKRNLNSAPDIGDLPLAQSTAFGGAINPKNFTTTIDNPYMILKEGTTFHYADMGLGTTTNTMVTHKTAVIDGVRCVVVHDVAFVNGQLEEDTFDYYAQDKRGNVWYFGEDTTQYEPGNPVPIGTVGSWRAGVDGAKPGIIMEARPHIGDVYHQENAKGIAEDAAKVLSLDANVFTIYGMSHHALKTKEFSPLSPGQIEHKFYIAGVGELLTTTSDGEYEQLVGISINGRAGNDSLIGYSGGDEIRGRAGNDTEHGHDGNDTLRGGDGRDSLFGGRGGDLLVGGTGNAQFAGGLGADTFSFKNLHDGVFEVTEIDDYRRQQVDVIDLPHAKGSIFGENLVHGVWQLTLNGDGDVIRLNGVTDVDHNGSIVDNLIFV</sequence>
<dbReference type="Pfam" id="PF00353">
    <property type="entry name" value="HemolysinCabind"/>
    <property type="match status" value="2"/>
</dbReference>
<evidence type="ECO:0000313" key="4">
    <source>
        <dbReference type="EMBL" id="MBL0373993.1"/>
    </source>
</evidence>
<protein>
    <recommendedName>
        <fullName evidence="6">Calcium-binding protein</fullName>
    </recommendedName>
</protein>
<accession>A0A936YNZ2</accession>
<dbReference type="PROSITE" id="PS00330">
    <property type="entry name" value="HEMOLYSIN_CALCIUM"/>
    <property type="match status" value="1"/>
</dbReference>
<dbReference type="GO" id="GO:0005576">
    <property type="term" value="C:extracellular region"/>
    <property type="evidence" value="ECO:0007669"/>
    <property type="project" value="UniProtKB-SubCell"/>
</dbReference>
<comment type="subcellular location">
    <subcellularLocation>
        <location evidence="1">Secreted</location>
    </subcellularLocation>
</comment>
<dbReference type="InterPro" id="IPR011049">
    <property type="entry name" value="Serralysin-like_metalloprot_C"/>
</dbReference>
<dbReference type="InterPro" id="IPR050557">
    <property type="entry name" value="RTX_toxin/Mannuronan_C5-epim"/>
</dbReference>
<dbReference type="PANTHER" id="PTHR38340">
    <property type="entry name" value="S-LAYER PROTEIN"/>
    <property type="match status" value="1"/>
</dbReference>
<evidence type="ECO:0008006" key="6">
    <source>
        <dbReference type="Google" id="ProtNLM"/>
    </source>
</evidence>
<dbReference type="GO" id="GO:0005509">
    <property type="term" value="F:calcium ion binding"/>
    <property type="evidence" value="ECO:0007669"/>
    <property type="project" value="InterPro"/>
</dbReference>
<keyword evidence="5" id="KW-1185">Reference proteome</keyword>
<dbReference type="InterPro" id="IPR018511">
    <property type="entry name" value="Hemolysin-typ_Ca-bd_CS"/>
</dbReference>
<dbReference type="PANTHER" id="PTHR38340:SF1">
    <property type="entry name" value="S-LAYER PROTEIN"/>
    <property type="match status" value="1"/>
</dbReference>
<dbReference type="Proteomes" id="UP000633219">
    <property type="component" value="Unassembled WGS sequence"/>
</dbReference>
<proteinExistence type="predicted"/>
<reference evidence="4" key="1">
    <citation type="submission" date="2021-01" db="EMBL/GenBank/DDBJ databases">
        <title>Rhizobium sp. strain KVB221 16S ribosomal RNA gene Genome sequencing and assembly.</title>
        <authorList>
            <person name="Kang M."/>
        </authorList>
    </citation>
    <scope>NUCLEOTIDE SEQUENCE</scope>
    <source>
        <strain evidence="4">KVB221</strain>
    </source>
</reference>
<dbReference type="SUPFAM" id="SSF51120">
    <property type="entry name" value="beta-Roll"/>
    <property type="match status" value="1"/>
</dbReference>
<name>A0A936YNZ2_9HYPH</name>
<dbReference type="AlphaFoldDB" id="A0A936YNZ2"/>
<evidence type="ECO:0000256" key="3">
    <source>
        <dbReference type="SAM" id="MobiDB-lite"/>
    </source>
</evidence>
<dbReference type="InterPro" id="IPR001343">
    <property type="entry name" value="Hemolysn_Ca-bd"/>
</dbReference>
<comment type="caution">
    <text evidence="4">The sequence shown here is derived from an EMBL/GenBank/DDBJ whole genome shotgun (WGS) entry which is preliminary data.</text>
</comment>
<dbReference type="EMBL" id="JAEQNC010000010">
    <property type="protein sequence ID" value="MBL0373993.1"/>
    <property type="molecule type" value="Genomic_DNA"/>
</dbReference>
<dbReference type="PRINTS" id="PR00313">
    <property type="entry name" value="CABNDNGRPT"/>
</dbReference>